<organism evidence="2 3">
    <name type="scientific">Haloactinomyces albus</name>
    <dbReference type="NCBI Taxonomy" id="1352928"/>
    <lineage>
        <taxon>Bacteria</taxon>
        <taxon>Bacillati</taxon>
        <taxon>Actinomycetota</taxon>
        <taxon>Actinomycetes</taxon>
        <taxon>Actinopolysporales</taxon>
        <taxon>Actinopolysporaceae</taxon>
        <taxon>Haloactinomyces</taxon>
    </lineage>
</organism>
<dbReference type="AlphaFoldDB" id="A0AAE3ZHU1"/>
<dbReference type="RefSeq" id="WP_310276665.1">
    <property type="nucleotide sequence ID" value="NZ_JAVDXW010000001.1"/>
</dbReference>
<evidence type="ECO:0000259" key="1">
    <source>
        <dbReference type="Pfam" id="PF13524"/>
    </source>
</evidence>
<dbReference type="InterPro" id="IPR055259">
    <property type="entry name" value="YkvP/CgeB_Glyco_trans-like"/>
</dbReference>
<feature type="domain" description="Spore protein YkvP/CgeB glycosyl transferase-like" evidence="1">
    <location>
        <begin position="195"/>
        <end position="317"/>
    </location>
</feature>
<keyword evidence="3" id="KW-1185">Reference proteome</keyword>
<evidence type="ECO:0000313" key="3">
    <source>
        <dbReference type="Proteomes" id="UP001180845"/>
    </source>
</evidence>
<dbReference type="EMBL" id="JAVDXW010000001">
    <property type="protein sequence ID" value="MDR7303874.1"/>
    <property type="molecule type" value="Genomic_DNA"/>
</dbReference>
<protein>
    <recommendedName>
        <fullName evidence="1">Spore protein YkvP/CgeB glycosyl transferase-like domain-containing protein</fullName>
    </recommendedName>
</protein>
<dbReference type="Pfam" id="PF13524">
    <property type="entry name" value="Glyco_trans_1_2"/>
    <property type="match status" value="1"/>
</dbReference>
<gene>
    <name evidence="2" type="ORF">JOF55_004055</name>
</gene>
<accession>A0AAE3ZHU1</accession>
<evidence type="ECO:0000313" key="2">
    <source>
        <dbReference type="EMBL" id="MDR7303874.1"/>
    </source>
</evidence>
<dbReference type="Gene3D" id="3.40.50.2000">
    <property type="entry name" value="Glycogen Phosphorylase B"/>
    <property type="match status" value="1"/>
</dbReference>
<reference evidence="2" key="1">
    <citation type="submission" date="2023-07" db="EMBL/GenBank/DDBJ databases">
        <title>Sequencing the genomes of 1000 actinobacteria strains.</title>
        <authorList>
            <person name="Klenk H.-P."/>
        </authorList>
    </citation>
    <scope>NUCLEOTIDE SEQUENCE</scope>
    <source>
        <strain evidence="2">DSM 45977</strain>
    </source>
</reference>
<sequence length="341" mass="38259">MRIGYSFWGFLGSGITNTPDGGRSHRRTLIDGLIAAGHEIVFLQANRDFTEADTDLRSTYFWDETGLPDIDLLFCEWRWPIPGRNTSPCGHPNHTCDRHRQQQLLEHYTHHGLPTLIWDKDQQLPRQDPWRTHPAVTVCEPALYPTPGAHSLLFPIADTVLDQVDPAQLVGGARTWPLVYVGNQYDRDAAFDAFFAPAAAQHAHQVAGKWTDTQRWPHVRFTGRVPFAEVEELYRDAVATVLLLPDRYAASGQMTQRLFEAVLAGCLPLAPTTIRGIEHYVPARLHISSGDEATKRVGQLRRASLAARAEILAACLRRLDLFRLSRQVTVLGTLMTATSRS</sequence>
<proteinExistence type="predicted"/>
<dbReference type="Proteomes" id="UP001180845">
    <property type="component" value="Unassembled WGS sequence"/>
</dbReference>
<comment type="caution">
    <text evidence="2">The sequence shown here is derived from an EMBL/GenBank/DDBJ whole genome shotgun (WGS) entry which is preliminary data.</text>
</comment>
<name>A0AAE3ZHU1_9ACTN</name>